<dbReference type="EMBL" id="JAOWIN010000012">
    <property type="protein sequence ID" value="MDI9094130.1"/>
    <property type="molecule type" value="Genomic_DNA"/>
</dbReference>
<protein>
    <submittedName>
        <fullName evidence="1">Uncharacterized protein</fullName>
    </submittedName>
</protein>
<dbReference type="AlphaFoldDB" id="A0AAW6ULR8"/>
<evidence type="ECO:0000313" key="1">
    <source>
        <dbReference type="EMBL" id="MDI9094130.1"/>
    </source>
</evidence>
<dbReference type="Proteomes" id="UP001159001">
    <property type="component" value="Unassembled WGS sequence"/>
</dbReference>
<proteinExistence type="predicted"/>
<sequence>MVEKKSLFAYPAGTPVASLPKQRDTVVKHRGIDYLASQQIKFNAAFEAALQDALACTVLRDGELVLSFEVEAGIFAGDPLGQSIPSIYWYYLVDRLKGEIAPLRYRNGDPDDKLYGCIDEESTE</sequence>
<gene>
    <name evidence="1" type="ORF">OGX73_16015</name>
</gene>
<dbReference type="RefSeq" id="WP_228677441.1">
    <property type="nucleotide sequence ID" value="NZ_JADSTA010000035.1"/>
</dbReference>
<comment type="caution">
    <text evidence="1">The sequence shown here is derived from an EMBL/GenBank/DDBJ whole genome shotgun (WGS) entry which is preliminary data.</text>
</comment>
<accession>A0AAW6ULR8</accession>
<name>A0AAW6ULR8_PRORE</name>
<reference evidence="1" key="1">
    <citation type="submission" date="2022-10" db="EMBL/GenBank/DDBJ databases">
        <title>Bacterial isolates recovered from the One Health project in Brazil.</title>
        <authorList>
            <person name="Valiatti T.B."/>
            <person name="Santos F."/>
            <person name="Cayo R."/>
            <person name="Gales A.C."/>
        </authorList>
    </citation>
    <scope>NUCLEOTIDE SEQUENCE</scope>
    <source>
        <strain evidence="1">PVR188</strain>
    </source>
</reference>
<organism evidence="1 2">
    <name type="scientific">Providencia rettgeri</name>
    <dbReference type="NCBI Taxonomy" id="587"/>
    <lineage>
        <taxon>Bacteria</taxon>
        <taxon>Pseudomonadati</taxon>
        <taxon>Pseudomonadota</taxon>
        <taxon>Gammaproteobacteria</taxon>
        <taxon>Enterobacterales</taxon>
        <taxon>Morganellaceae</taxon>
        <taxon>Providencia</taxon>
    </lineage>
</organism>
<evidence type="ECO:0000313" key="2">
    <source>
        <dbReference type="Proteomes" id="UP001159001"/>
    </source>
</evidence>